<accession>A0A4S8FBW5</accession>
<proteinExistence type="predicted"/>
<evidence type="ECO:0000313" key="2">
    <source>
        <dbReference type="Proteomes" id="UP000308917"/>
    </source>
</evidence>
<reference evidence="1 2" key="1">
    <citation type="journal article" date="2015" name="Antonie Van Leeuwenhoek">
        <title>Lampropedia puyangensis sp. nov., isolated from symptomatic bark of Populus ? euramericana canker and emended description of Lampropedia hyalina (Ehrenberg 1832) Lee et al. 2004.</title>
        <authorList>
            <person name="Li Y."/>
            <person name="Wang T."/>
            <person name="Piao C.G."/>
            <person name="Wang L.F."/>
            <person name="Tian G.Z."/>
            <person name="Zhu T.H."/>
            <person name="Guo M.W."/>
        </authorList>
    </citation>
    <scope>NUCLEOTIDE SEQUENCE [LARGE SCALE GENOMIC DNA]</scope>
    <source>
        <strain evidence="1 2">2-bin</strain>
    </source>
</reference>
<sequence>MSGIHFIGGEKGGVGKSVVARILAQYMIDKAIPFRAFDSDKSHGALLRYYADYASPVVLDVYENVDAVLETVAQEPEQRVLVDLAAQTYDQLWKWFADSAVVDVAQELGIDLHYWHVMDAGADSVRLLEQLLNENESGIKLVVVLNDIRGDKFELFEKSGLRERAIGRGAQFVHLRRLPDVTMRKIDDNGSSFWSAINNTEGHALGLLERQRVKVWINRMYCELDQIEV</sequence>
<dbReference type="SUPFAM" id="SSF52540">
    <property type="entry name" value="P-loop containing nucleoside triphosphate hydrolases"/>
    <property type="match status" value="1"/>
</dbReference>
<dbReference type="RefSeq" id="WP_136571845.1">
    <property type="nucleotide sequence ID" value="NZ_STFG01000001.1"/>
</dbReference>
<keyword evidence="2" id="KW-1185">Reference proteome</keyword>
<dbReference type="EMBL" id="STFG01000001">
    <property type="protein sequence ID" value="THU05133.1"/>
    <property type="molecule type" value="Genomic_DNA"/>
</dbReference>
<dbReference type="InterPro" id="IPR027417">
    <property type="entry name" value="P-loop_NTPase"/>
</dbReference>
<dbReference type="Proteomes" id="UP000308917">
    <property type="component" value="Unassembled WGS sequence"/>
</dbReference>
<dbReference type="AlphaFoldDB" id="A0A4S8FBW5"/>
<name>A0A4S8FBW5_9BURK</name>
<organism evidence="1 2">
    <name type="scientific">Lampropedia puyangensis</name>
    <dbReference type="NCBI Taxonomy" id="1330072"/>
    <lineage>
        <taxon>Bacteria</taxon>
        <taxon>Pseudomonadati</taxon>
        <taxon>Pseudomonadota</taxon>
        <taxon>Betaproteobacteria</taxon>
        <taxon>Burkholderiales</taxon>
        <taxon>Comamonadaceae</taxon>
        <taxon>Lampropedia</taxon>
    </lineage>
</organism>
<gene>
    <name evidence="1" type="ORF">E9531_00845</name>
</gene>
<dbReference type="OrthoDB" id="69313at2"/>
<comment type="caution">
    <text evidence="1">The sequence shown here is derived from an EMBL/GenBank/DDBJ whole genome shotgun (WGS) entry which is preliminary data.</text>
</comment>
<evidence type="ECO:0000313" key="1">
    <source>
        <dbReference type="EMBL" id="THU05133.1"/>
    </source>
</evidence>
<protein>
    <submittedName>
        <fullName evidence="1">Mobilization protein</fullName>
    </submittedName>
</protein>